<accession>A0A5R9FU50</accession>
<name>A0A5R9FU50_9ACTN</name>
<dbReference type="EMBL" id="VBZC01000021">
    <property type="protein sequence ID" value="TLS44413.1"/>
    <property type="molecule type" value="Genomic_DNA"/>
</dbReference>
<comment type="caution">
    <text evidence="1">The sequence shown here is derived from an EMBL/GenBank/DDBJ whole genome shotgun (WGS) entry which is preliminary data.</text>
</comment>
<sequence>MDGYLSFVDDTTEWTGTDITFDIVPTGDGTEVRFTHLGLAPHFECFEKCSSGWRYYIATSLHDHIIDHLGQPNQKEGAPS</sequence>
<gene>
    <name evidence="1" type="ORF">FE633_20615</name>
</gene>
<dbReference type="Proteomes" id="UP000305906">
    <property type="component" value="Unassembled WGS sequence"/>
</dbReference>
<evidence type="ECO:0000313" key="2">
    <source>
        <dbReference type="Proteomes" id="UP000305906"/>
    </source>
</evidence>
<evidence type="ECO:0000313" key="1">
    <source>
        <dbReference type="EMBL" id="TLS44413.1"/>
    </source>
</evidence>
<dbReference type="InterPro" id="IPR023393">
    <property type="entry name" value="START-like_dom_sf"/>
</dbReference>
<reference evidence="1 2" key="1">
    <citation type="submission" date="2019-05" db="EMBL/GenBank/DDBJ databases">
        <title>Streptomyces sp. NEAU-C151, a novel actinomycete isolated from soil.</title>
        <authorList>
            <person name="Han L."/>
            <person name="Jiang H."/>
        </authorList>
    </citation>
    <scope>NUCLEOTIDE SEQUENCE [LARGE SCALE GENOMIC DNA]</scope>
    <source>
        <strain evidence="1 2">NEAU-C151</strain>
    </source>
</reference>
<protein>
    <recommendedName>
        <fullName evidence="3">SRPBCC domain-containing protein</fullName>
    </recommendedName>
</protein>
<keyword evidence="2" id="KW-1185">Reference proteome</keyword>
<dbReference type="AlphaFoldDB" id="A0A5R9FU50"/>
<evidence type="ECO:0008006" key="3">
    <source>
        <dbReference type="Google" id="ProtNLM"/>
    </source>
</evidence>
<proteinExistence type="predicted"/>
<organism evidence="1 2">
    <name type="scientific">Streptomyces montanus</name>
    <dbReference type="NCBI Taxonomy" id="2580423"/>
    <lineage>
        <taxon>Bacteria</taxon>
        <taxon>Bacillati</taxon>
        <taxon>Actinomycetota</taxon>
        <taxon>Actinomycetes</taxon>
        <taxon>Kitasatosporales</taxon>
        <taxon>Streptomycetaceae</taxon>
        <taxon>Streptomyces</taxon>
    </lineage>
</organism>
<dbReference type="SUPFAM" id="SSF55961">
    <property type="entry name" value="Bet v1-like"/>
    <property type="match status" value="1"/>
</dbReference>
<dbReference type="Gene3D" id="3.30.530.20">
    <property type="match status" value="1"/>
</dbReference>
<dbReference type="RefSeq" id="WP_138046629.1">
    <property type="nucleotide sequence ID" value="NZ_VBZC01000021.1"/>
</dbReference>